<organism evidence="1 2">
    <name type="scientific">Vitis vinifera</name>
    <name type="common">Grape</name>
    <dbReference type="NCBI Taxonomy" id="29760"/>
    <lineage>
        <taxon>Eukaryota</taxon>
        <taxon>Viridiplantae</taxon>
        <taxon>Streptophyta</taxon>
        <taxon>Embryophyta</taxon>
        <taxon>Tracheophyta</taxon>
        <taxon>Spermatophyta</taxon>
        <taxon>Magnoliopsida</taxon>
        <taxon>eudicotyledons</taxon>
        <taxon>Gunneridae</taxon>
        <taxon>Pentapetalae</taxon>
        <taxon>rosids</taxon>
        <taxon>Vitales</taxon>
        <taxon>Vitaceae</taxon>
        <taxon>Viteae</taxon>
        <taxon>Vitis</taxon>
    </lineage>
</organism>
<protein>
    <submittedName>
        <fullName evidence="1">Uncharacterized protein</fullName>
    </submittedName>
</protein>
<reference evidence="2" key="1">
    <citation type="journal article" date="2007" name="Nature">
        <title>The grapevine genome sequence suggests ancestral hexaploidization in major angiosperm phyla.</title>
        <authorList>
            <consortium name="The French-Italian Public Consortium for Grapevine Genome Characterization."/>
            <person name="Jaillon O."/>
            <person name="Aury J.-M."/>
            <person name="Noel B."/>
            <person name="Policriti A."/>
            <person name="Clepet C."/>
            <person name="Casagrande A."/>
            <person name="Choisne N."/>
            <person name="Aubourg S."/>
            <person name="Vitulo N."/>
            <person name="Jubin C."/>
            <person name="Vezzi A."/>
            <person name="Legeai F."/>
            <person name="Hugueney P."/>
            <person name="Dasilva C."/>
            <person name="Horner D."/>
            <person name="Mica E."/>
            <person name="Jublot D."/>
            <person name="Poulain J."/>
            <person name="Bruyere C."/>
            <person name="Billault A."/>
            <person name="Segurens B."/>
            <person name="Gouyvenoux M."/>
            <person name="Ugarte E."/>
            <person name="Cattonaro F."/>
            <person name="Anthouard V."/>
            <person name="Vico V."/>
            <person name="Del Fabbro C."/>
            <person name="Alaux M."/>
            <person name="Di Gaspero G."/>
            <person name="Dumas V."/>
            <person name="Felice N."/>
            <person name="Paillard S."/>
            <person name="Juman I."/>
            <person name="Moroldo M."/>
            <person name="Scalabrin S."/>
            <person name="Canaguier A."/>
            <person name="Le Clainche I."/>
            <person name="Malacrida G."/>
            <person name="Durand E."/>
            <person name="Pesole G."/>
            <person name="Laucou V."/>
            <person name="Chatelet P."/>
            <person name="Merdinoglu D."/>
            <person name="Delledonne M."/>
            <person name="Pezzotti M."/>
            <person name="Lecharny A."/>
            <person name="Scarpelli C."/>
            <person name="Artiguenave F."/>
            <person name="Pe M.E."/>
            <person name="Valle G."/>
            <person name="Morgante M."/>
            <person name="Caboche M."/>
            <person name="Adam-Blondon A.-F."/>
            <person name="Weissenbach J."/>
            <person name="Quetier F."/>
            <person name="Wincker P."/>
        </authorList>
    </citation>
    <scope>NUCLEOTIDE SEQUENCE [LARGE SCALE GENOMIC DNA]</scope>
    <source>
        <strain evidence="2">cv. Pinot noir / PN40024</strain>
    </source>
</reference>
<dbReference type="Proteomes" id="UP000009183">
    <property type="component" value="Chromosome 8"/>
</dbReference>
<evidence type="ECO:0000313" key="2">
    <source>
        <dbReference type="Proteomes" id="UP000009183"/>
    </source>
</evidence>
<gene>
    <name evidence="1" type="ordered locus">VIT_08s0056g00900</name>
</gene>
<sequence length="13" mass="1473">MIVVPSTSWRALI</sequence>
<name>F6HMV9_VITVI</name>
<accession>F6HMV9</accession>
<dbReference type="HOGENOM" id="CLU_3436095_0_0_1"/>
<dbReference type="InParanoid" id="F6HMV9"/>
<proteinExistence type="predicted"/>
<evidence type="ECO:0000313" key="1">
    <source>
        <dbReference type="EMBL" id="CCB55984.1"/>
    </source>
</evidence>
<dbReference type="EMBL" id="FN595995">
    <property type="protein sequence ID" value="CCB55984.1"/>
    <property type="molecule type" value="Genomic_DNA"/>
</dbReference>
<keyword evidence="2" id="KW-1185">Reference proteome</keyword>